<protein>
    <submittedName>
        <fullName evidence="2">Uncharacterized protein</fullName>
    </submittedName>
</protein>
<name>A0AAE9JQ80_CAEBR</name>
<evidence type="ECO:0000313" key="3">
    <source>
        <dbReference type="Proteomes" id="UP000827892"/>
    </source>
</evidence>
<dbReference type="Proteomes" id="UP000827892">
    <property type="component" value="Chromosome X"/>
</dbReference>
<reference evidence="1 3" key="2">
    <citation type="submission" date="2022-05" db="EMBL/GenBank/DDBJ databases">
        <title>Chromosome-level reference genomes for two strains of Caenorhabditis briggsae: an improved platform for comparative genomics.</title>
        <authorList>
            <person name="Stevens L."/>
            <person name="Andersen E.C."/>
        </authorList>
    </citation>
    <scope>NUCLEOTIDE SEQUENCE [LARGE SCALE GENOMIC DNA]</scope>
    <source>
        <strain evidence="1">QX1410_ONT</strain>
        <tissue evidence="1">Whole-organism</tissue>
    </source>
</reference>
<organism evidence="2 4">
    <name type="scientific">Caenorhabditis briggsae</name>
    <dbReference type="NCBI Taxonomy" id="6238"/>
    <lineage>
        <taxon>Eukaryota</taxon>
        <taxon>Metazoa</taxon>
        <taxon>Ecdysozoa</taxon>
        <taxon>Nematoda</taxon>
        <taxon>Chromadorea</taxon>
        <taxon>Rhabditida</taxon>
        <taxon>Rhabditina</taxon>
        <taxon>Rhabditomorpha</taxon>
        <taxon>Rhabditoidea</taxon>
        <taxon>Rhabditidae</taxon>
        <taxon>Peloderinae</taxon>
        <taxon>Caenorhabditis</taxon>
    </lineage>
</organism>
<dbReference type="Proteomes" id="UP000829354">
    <property type="component" value="Chromosome X"/>
</dbReference>
<keyword evidence="4" id="KW-1185">Reference proteome</keyword>
<accession>A0AAE9JQ80</accession>
<dbReference type="EMBL" id="CP090896">
    <property type="protein sequence ID" value="ULT81003.1"/>
    <property type="molecule type" value="Genomic_DNA"/>
</dbReference>
<evidence type="ECO:0000313" key="2">
    <source>
        <dbReference type="EMBL" id="UMM40296.1"/>
    </source>
</evidence>
<evidence type="ECO:0000313" key="4">
    <source>
        <dbReference type="Proteomes" id="UP000829354"/>
    </source>
</evidence>
<sequence length="89" mass="10273">MYREMLKQGNVEIYCDVWPCDRECGKFHKPFLNTTKLRQLKSRTESVDQVAKKEAKEKAKGAFEEIMEAAARKVSFSGFCEIFIGETDT</sequence>
<reference evidence="2 4" key="1">
    <citation type="submission" date="2022-04" db="EMBL/GenBank/DDBJ databases">
        <title>Chromosome-level reference genomes for two strains of Caenorhabditis briggsae: an improved platform for comparative genomics.</title>
        <authorList>
            <person name="Stevens L."/>
            <person name="Andersen E."/>
        </authorList>
    </citation>
    <scope>NUCLEOTIDE SEQUENCE [LARGE SCALE GENOMIC DNA]</scope>
    <source>
        <strain evidence="2">VX34</strain>
        <tissue evidence="2">Whole-organism</tissue>
    </source>
</reference>
<proteinExistence type="predicted"/>
<dbReference type="AlphaFoldDB" id="A0AAE9JQ80"/>
<dbReference type="EMBL" id="CP092625">
    <property type="protein sequence ID" value="UMM40296.1"/>
    <property type="molecule type" value="Genomic_DNA"/>
</dbReference>
<gene>
    <name evidence="1" type="ORF">L3Y34_011101</name>
    <name evidence="2" type="ORF">L5515_016980</name>
</gene>
<evidence type="ECO:0000313" key="1">
    <source>
        <dbReference type="EMBL" id="ULT81003.1"/>
    </source>
</evidence>